<feature type="coiled-coil region" evidence="14">
    <location>
        <begin position="17"/>
        <end position="100"/>
    </location>
</feature>
<keyword evidence="12" id="KW-0206">Cytoskeleton</keyword>
<feature type="coiled-coil region" evidence="14">
    <location>
        <begin position="153"/>
        <end position="194"/>
    </location>
</feature>
<evidence type="ECO:0000256" key="13">
    <source>
        <dbReference type="ARBA" id="ARBA00023273"/>
    </source>
</evidence>
<feature type="region of interest" description="Disordered" evidence="15">
    <location>
        <begin position="345"/>
        <end position="513"/>
    </location>
</feature>
<feature type="compositionally biased region" description="Basic and acidic residues" evidence="15">
    <location>
        <begin position="405"/>
        <end position="420"/>
    </location>
</feature>
<sequence>MNSSDEEKQLQLITSLKEQAIGEYEDLRAENQKTKEKCDKIRQERDEAIKKLEEFQKISHMVIEEVNFMQNHLEIEKTCRESAEALATKLNKENKALKRISMLYMAKMGPDVITEEINIDEEDSTTDTDGATESCVSVQCQKQIKDIELRDQIVSVQEEKKTLAIELENLKSKLVEVIEEVNKVKQENAVLNSEVLEQRKVLEKCNRVSILAVEEYEDMQVNLELEKDLRKKAESFAQEMFIEQNKLKRQSHLLLQSSVPDQQLLKALDENAKLTQLLEEERIQHQQKVKELKEQLENETLHKEIHNLKQQLELLEEDKKELEAKYQNSEEKSRNLKHSVDELQKRVNQSENSVPPPPPPPPPLPPPPPNPIRSLMSMIRKRSHPSGSGAKKEKAAQAETTEEVTDLKRQAVEEMMDRIKKGVHLRPVNQTARPKSKPESSKSCESAVNELKGILGTLNKSTSSRSLKSLDPENSETELERILRRRKLTAEADSSSPTGILATSESKSMPVLGSVSSVTKTALNKKTLEAEFNSPSPPTPEAGEGSCKLEECTSSKVTFQPPNSIGREREYVVDSEKQAEEQVVVLDPVSTHEPQTKDQVTEKDPTQRKAEEGEVEPEHKEDSVEKMRENDSSSC</sequence>
<dbReference type="GO" id="GO:0030175">
    <property type="term" value="C:filopodium"/>
    <property type="evidence" value="ECO:0007669"/>
    <property type="project" value="UniProtKB-SubCell"/>
</dbReference>
<evidence type="ECO:0000256" key="2">
    <source>
        <dbReference type="ARBA" id="ARBA00004484"/>
    </source>
</evidence>
<evidence type="ECO:0000313" key="16">
    <source>
        <dbReference type="Ensembl" id="ENSOGAP00000003075.2"/>
    </source>
</evidence>
<dbReference type="GO" id="GO:0005875">
    <property type="term" value="C:microtubule associated complex"/>
    <property type="evidence" value="ECO:0007669"/>
    <property type="project" value="Ensembl"/>
</dbReference>
<evidence type="ECO:0000256" key="7">
    <source>
        <dbReference type="ARBA" id="ARBA00010041"/>
    </source>
</evidence>
<dbReference type="OMA" id="MQQASQW"/>
<dbReference type="GO" id="GO:0005874">
    <property type="term" value="C:microtubule"/>
    <property type="evidence" value="ECO:0007669"/>
    <property type="project" value="Ensembl"/>
</dbReference>
<dbReference type="InParanoid" id="H0WMT0"/>
<dbReference type="PANTHER" id="PTHR46606">
    <property type="entry name" value="SHOOTIN-1"/>
    <property type="match status" value="1"/>
</dbReference>
<dbReference type="GO" id="GO:0043204">
    <property type="term" value="C:perikaryon"/>
    <property type="evidence" value="ECO:0007669"/>
    <property type="project" value="UniProtKB-SubCell"/>
</dbReference>
<dbReference type="GO" id="GO:0048471">
    <property type="term" value="C:perinuclear region of cytoplasm"/>
    <property type="evidence" value="ECO:0007669"/>
    <property type="project" value="Ensembl"/>
</dbReference>
<dbReference type="GO" id="GO:0019894">
    <property type="term" value="F:kinesin binding"/>
    <property type="evidence" value="ECO:0007669"/>
    <property type="project" value="Ensembl"/>
</dbReference>
<reference evidence="17" key="1">
    <citation type="submission" date="2011-03" db="EMBL/GenBank/DDBJ databases">
        <title>Version 3 of the genome sequence of Otolemur garnettii (Bushbaby).</title>
        <authorList>
            <consortium name="The Broad Institute Genome Sequencing Platform"/>
            <person name="Di Palma F."/>
            <person name="Johnson J."/>
            <person name="Lander E.S."/>
            <person name="Lindblad-Toh K."/>
            <person name="Jaffe D.B."/>
            <person name="Gnerre S."/>
            <person name="MacCallum I."/>
            <person name="Przybylski D."/>
            <person name="Ribeiro F.J."/>
            <person name="Burton J.N."/>
            <person name="Walker B.J."/>
            <person name="Sharpe T."/>
            <person name="Hall G."/>
        </authorList>
    </citation>
    <scope>NUCLEOTIDE SEQUENCE [LARGE SCALE GENOMIC DNA]</scope>
</reference>
<proteinExistence type="inferred from homology"/>
<keyword evidence="13" id="KW-0966">Cell projection</keyword>
<evidence type="ECO:0000256" key="5">
    <source>
        <dbReference type="ARBA" id="ARBA00004510"/>
    </source>
</evidence>
<evidence type="ECO:0000256" key="11">
    <source>
        <dbReference type="ARBA" id="ARBA00023054"/>
    </source>
</evidence>
<dbReference type="EMBL" id="AAQR03046775">
    <property type="status" value="NOT_ANNOTATED_CDS"/>
    <property type="molecule type" value="Genomic_DNA"/>
</dbReference>
<evidence type="ECO:0000256" key="12">
    <source>
        <dbReference type="ARBA" id="ARBA00023212"/>
    </source>
</evidence>
<dbReference type="eggNOG" id="ENOG502QVVT">
    <property type="taxonomic scope" value="Eukaryota"/>
</dbReference>
<dbReference type="FunCoup" id="H0WMT0">
    <property type="interactions" value="274"/>
</dbReference>
<evidence type="ECO:0000256" key="6">
    <source>
        <dbReference type="ARBA" id="ARBA00004624"/>
    </source>
</evidence>
<feature type="compositionally biased region" description="Pro residues" evidence="15">
    <location>
        <begin position="354"/>
        <end position="371"/>
    </location>
</feature>
<name>H0WMT0_OTOGA</name>
<evidence type="ECO:0000256" key="3">
    <source>
        <dbReference type="ARBA" id="ARBA00004486"/>
    </source>
</evidence>
<feature type="compositionally biased region" description="Polar residues" evidence="15">
    <location>
        <begin position="492"/>
        <end position="507"/>
    </location>
</feature>
<comment type="similarity">
    <text evidence="7">Belongs to the shootin family.</text>
</comment>
<dbReference type="AlphaFoldDB" id="H0WMT0"/>
<reference evidence="16" key="3">
    <citation type="submission" date="2025-09" db="UniProtKB">
        <authorList>
            <consortium name="Ensembl"/>
        </authorList>
    </citation>
    <scope>IDENTIFICATION</scope>
</reference>
<dbReference type="Ensembl" id="ENSOGAT00000003452.2">
    <property type="protein sequence ID" value="ENSOGAP00000003075.2"/>
    <property type="gene ID" value="ENSOGAG00000003447.2"/>
</dbReference>
<feature type="compositionally biased region" description="Polar residues" evidence="15">
    <location>
        <begin position="554"/>
        <end position="563"/>
    </location>
</feature>
<keyword evidence="11 14" id="KW-0175">Coiled coil</keyword>
<reference evidence="16" key="2">
    <citation type="submission" date="2025-08" db="UniProtKB">
        <authorList>
            <consortium name="Ensembl"/>
        </authorList>
    </citation>
    <scope>IDENTIFICATION</scope>
</reference>
<accession>H0WMT0</accession>
<evidence type="ECO:0000256" key="4">
    <source>
        <dbReference type="ARBA" id="ARBA00004489"/>
    </source>
</evidence>
<dbReference type="STRING" id="30611.ENSOGAP00000003075"/>
<dbReference type="GO" id="GO:0061163">
    <property type="term" value="P:endoplasmic reticulum polarization"/>
    <property type="evidence" value="ECO:0007669"/>
    <property type="project" value="Ensembl"/>
</dbReference>
<evidence type="ECO:0000313" key="17">
    <source>
        <dbReference type="Proteomes" id="UP000005225"/>
    </source>
</evidence>
<evidence type="ECO:0000256" key="14">
    <source>
        <dbReference type="SAM" id="Coils"/>
    </source>
</evidence>
<feature type="compositionally biased region" description="Polar residues" evidence="15">
    <location>
        <begin position="458"/>
        <end position="467"/>
    </location>
</feature>
<organism evidence="16 17">
    <name type="scientific">Otolemur garnettii</name>
    <name type="common">Small-eared galago</name>
    <name type="synonym">Garnett's greater bushbaby</name>
    <dbReference type="NCBI Taxonomy" id="30611"/>
    <lineage>
        <taxon>Eukaryota</taxon>
        <taxon>Metazoa</taxon>
        <taxon>Chordata</taxon>
        <taxon>Craniata</taxon>
        <taxon>Vertebrata</taxon>
        <taxon>Euteleostomi</taxon>
        <taxon>Mammalia</taxon>
        <taxon>Eutheria</taxon>
        <taxon>Euarchontoglires</taxon>
        <taxon>Primates</taxon>
        <taxon>Strepsirrhini</taxon>
        <taxon>Lorisiformes</taxon>
        <taxon>Galagidae</taxon>
        <taxon>Otolemur</taxon>
    </lineage>
</organism>
<dbReference type="GO" id="GO:2001224">
    <property type="term" value="P:positive regulation of neuron migration"/>
    <property type="evidence" value="ECO:0007669"/>
    <property type="project" value="Ensembl"/>
</dbReference>
<evidence type="ECO:0000256" key="10">
    <source>
        <dbReference type="ARBA" id="ARBA00022490"/>
    </source>
</evidence>
<feature type="compositionally biased region" description="Basic and acidic residues" evidence="15">
    <location>
        <begin position="594"/>
        <end position="635"/>
    </location>
</feature>
<feature type="compositionally biased region" description="Basic and acidic residues" evidence="15">
    <location>
        <begin position="566"/>
        <end position="580"/>
    </location>
</feature>
<dbReference type="GO" id="GO:2000114">
    <property type="term" value="P:regulation of establishment of cell polarity"/>
    <property type="evidence" value="ECO:0007669"/>
    <property type="project" value="Ensembl"/>
</dbReference>
<dbReference type="EMBL" id="AAQR03046774">
    <property type="status" value="NOT_ANNOTATED_CDS"/>
    <property type="molecule type" value="Genomic_DNA"/>
</dbReference>
<dbReference type="GO" id="GO:0048812">
    <property type="term" value="P:neuron projection morphogenesis"/>
    <property type="evidence" value="ECO:0007669"/>
    <property type="project" value="Ensembl"/>
</dbReference>
<dbReference type="GeneTree" id="ENSGT00510000048167"/>
<protein>
    <recommendedName>
        <fullName evidence="8">Shootin-1</fullName>
    </recommendedName>
</protein>
<dbReference type="Proteomes" id="UP000005225">
    <property type="component" value="Unassembled WGS sequence"/>
</dbReference>
<dbReference type="GO" id="GO:0030027">
    <property type="term" value="C:lamellipodium"/>
    <property type="evidence" value="ECO:0007669"/>
    <property type="project" value="UniProtKB-SubCell"/>
</dbReference>
<keyword evidence="10" id="KW-0963">Cytoplasm</keyword>
<dbReference type="HOGENOM" id="CLU_027649_1_1_1"/>
<dbReference type="InterPro" id="IPR024849">
    <property type="entry name" value="Shootin-1"/>
</dbReference>
<feature type="region of interest" description="Disordered" evidence="15">
    <location>
        <begin position="527"/>
        <end position="635"/>
    </location>
</feature>
<evidence type="ECO:0000256" key="8">
    <source>
        <dbReference type="ARBA" id="ARBA00017666"/>
    </source>
</evidence>
<keyword evidence="17" id="KW-1185">Reference proteome</keyword>
<dbReference type="PANTHER" id="PTHR46606:SF3">
    <property type="entry name" value="SHOOTIN-1"/>
    <property type="match status" value="1"/>
</dbReference>
<dbReference type="GO" id="GO:0044295">
    <property type="term" value="C:axonal growth cone"/>
    <property type="evidence" value="ECO:0007669"/>
    <property type="project" value="Ensembl"/>
</dbReference>
<evidence type="ECO:0000256" key="15">
    <source>
        <dbReference type="SAM" id="MobiDB-lite"/>
    </source>
</evidence>
<evidence type="ECO:0000256" key="1">
    <source>
        <dbReference type="ARBA" id="ARBA00004245"/>
    </source>
</evidence>
<evidence type="ECO:0000256" key="9">
    <source>
        <dbReference type="ARBA" id="ARBA00022473"/>
    </source>
</evidence>
<keyword evidence="9" id="KW-0217">Developmental protein</keyword>
<comment type="subcellular location">
    <subcellularLocation>
        <location evidence="4">Cell projection</location>
        <location evidence="4">Axon</location>
    </subcellularLocation>
    <subcellularLocation>
        <location evidence="3">Cell projection</location>
        <location evidence="3">Filopodium</location>
    </subcellularLocation>
    <subcellularLocation>
        <location evidence="6">Cell projection</location>
        <location evidence="6">Growth cone</location>
    </subcellularLocation>
    <subcellularLocation>
        <location evidence="5">Cell projection</location>
        <location evidence="5">Lamellipodium</location>
    </subcellularLocation>
    <subcellularLocation>
        <location evidence="1">Cytoplasm</location>
        <location evidence="1">Cytoskeleton</location>
    </subcellularLocation>
    <subcellularLocation>
        <location evidence="2">Perikaryon</location>
    </subcellularLocation>
</comment>